<dbReference type="InterPro" id="IPR002589">
    <property type="entry name" value="Macro_dom"/>
</dbReference>
<dbReference type="STRING" id="1076549.HA45_20315"/>
<dbReference type="InterPro" id="IPR043472">
    <property type="entry name" value="Macro_dom-like"/>
</dbReference>
<dbReference type="SMART" id="SM00506">
    <property type="entry name" value="A1pp"/>
    <property type="match status" value="1"/>
</dbReference>
<dbReference type="Proteomes" id="UP000232062">
    <property type="component" value="Unassembled WGS sequence"/>
</dbReference>
<dbReference type="EMBL" id="PIQI01000030">
    <property type="protein sequence ID" value="PJZ02880.1"/>
    <property type="molecule type" value="Genomic_DNA"/>
</dbReference>
<gene>
    <name evidence="2" type="ORF">PRCB_24445</name>
</gene>
<dbReference type="RefSeq" id="WP_100704185.1">
    <property type="nucleotide sequence ID" value="NZ_MLFP01000022.1"/>
</dbReference>
<evidence type="ECO:0000313" key="2">
    <source>
        <dbReference type="EMBL" id="PJZ02880.1"/>
    </source>
</evidence>
<dbReference type="PROSITE" id="PS51154">
    <property type="entry name" value="MACRO"/>
    <property type="match status" value="1"/>
</dbReference>
<name>A0A2M9W5Q6_9GAMM</name>
<dbReference type="SUPFAM" id="SSF52949">
    <property type="entry name" value="Macro domain-like"/>
    <property type="match status" value="1"/>
</dbReference>
<organism evidence="2 3">
    <name type="scientific">Pantoea rodasii</name>
    <dbReference type="NCBI Taxonomy" id="1076549"/>
    <lineage>
        <taxon>Bacteria</taxon>
        <taxon>Pseudomonadati</taxon>
        <taxon>Pseudomonadota</taxon>
        <taxon>Gammaproteobacteria</taxon>
        <taxon>Enterobacterales</taxon>
        <taxon>Erwiniaceae</taxon>
        <taxon>Pantoea</taxon>
    </lineage>
</organism>
<comment type="caution">
    <text evidence="2">The sequence shown here is derived from an EMBL/GenBank/DDBJ whole genome shotgun (WGS) entry which is preliminary data.</text>
</comment>
<dbReference type="Gene3D" id="3.40.220.10">
    <property type="entry name" value="Leucine Aminopeptidase, subunit E, domain 1"/>
    <property type="match status" value="1"/>
</dbReference>
<feature type="domain" description="Macro" evidence="1">
    <location>
        <begin position="1"/>
        <end position="155"/>
    </location>
</feature>
<dbReference type="OrthoDB" id="6194521at2"/>
<dbReference type="Pfam" id="PF01661">
    <property type="entry name" value="Macro"/>
    <property type="match status" value="1"/>
</dbReference>
<sequence>MNIVTGNLLAHDAACIVNPWNMNVFPHWLLLPAGVSRQLKKAAGPSPFRELARHGRMRPGSAVLTSGGRLNKPLIHVAGLNLLWRSTEAIVFRCTAAALALADSQGFASMAMPLIGAGTGGLSAEQSLRAIRAAAASTGSACNLHVVLWDGSDCP</sequence>
<proteinExistence type="predicted"/>
<evidence type="ECO:0000259" key="1">
    <source>
        <dbReference type="PROSITE" id="PS51154"/>
    </source>
</evidence>
<accession>A0A2M9W5Q6</accession>
<protein>
    <submittedName>
        <fullName evidence="2">Appr-1-p processing protein</fullName>
    </submittedName>
</protein>
<keyword evidence="3" id="KW-1185">Reference proteome</keyword>
<evidence type="ECO:0000313" key="3">
    <source>
        <dbReference type="Proteomes" id="UP000232062"/>
    </source>
</evidence>
<dbReference type="AlphaFoldDB" id="A0A2M9W5Q6"/>
<reference evidence="2 3" key="1">
    <citation type="submission" date="2017-11" db="EMBL/GenBank/DDBJ databases">
        <title>The genome sequence of Pantoea rodasii DSM 26611.</title>
        <authorList>
            <person name="Gao J."/>
            <person name="Mao X."/>
            <person name="Sun J."/>
        </authorList>
    </citation>
    <scope>NUCLEOTIDE SEQUENCE [LARGE SCALE GENOMIC DNA]</scope>
    <source>
        <strain evidence="2 3">DSM 26611</strain>
    </source>
</reference>